<evidence type="ECO:0000259" key="6">
    <source>
        <dbReference type="PROSITE" id="PS51782"/>
    </source>
</evidence>
<dbReference type="PANTHER" id="PTHR21666:SF270">
    <property type="entry name" value="MUREIN HYDROLASE ACTIVATOR ENVC"/>
    <property type="match status" value="1"/>
</dbReference>
<dbReference type="InterPro" id="IPR023347">
    <property type="entry name" value="Lysozyme_dom_sf"/>
</dbReference>
<evidence type="ECO:0000313" key="10">
    <source>
        <dbReference type="Proteomes" id="UP000057910"/>
    </source>
</evidence>
<evidence type="ECO:0000313" key="9">
    <source>
        <dbReference type="EMBL" id="KWA75530.1"/>
    </source>
</evidence>
<dbReference type="PANTHER" id="PTHR21666">
    <property type="entry name" value="PEPTIDASE-RELATED"/>
    <property type="match status" value="1"/>
</dbReference>
<dbReference type="Proteomes" id="UP000061665">
    <property type="component" value="Unassembled WGS sequence"/>
</dbReference>
<dbReference type="InterPro" id="IPR016047">
    <property type="entry name" value="M23ase_b-sheet_dom"/>
</dbReference>
<evidence type="ECO:0000313" key="8">
    <source>
        <dbReference type="EMBL" id="KVN92602.1"/>
    </source>
</evidence>
<dbReference type="GO" id="GO:0009253">
    <property type="term" value="P:peptidoglycan catabolic process"/>
    <property type="evidence" value="ECO:0007669"/>
    <property type="project" value="InterPro"/>
</dbReference>
<dbReference type="EMBL" id="LPHD01000176">
    <property type="protein sequence ID" value="KWA75530.1"/>
    <property type="molecule type" value="Genomic_DNA"/>
</dbReference>
<dbReference type="Gene3D" id="3.10.350.10">
    <property type="entry name" value="LysM domain"/>
    <property type="match status" value="1"/>
</dbReference>
<dbReference type="SUPFAM" id="SSF51261">
    <property type="entry name" value="Duplicated hybrid motif"/>
    <property type="match status" value="1"/>
</dbReference>
<evidence type="ECO:0000313" key="12">
    <source>
        <dbReference type="Proteomes" id="UP000061665"/>
    </source>
</evidence>
<dbReference type="Gene3D" id="1.10.530.40">
    <property type="match status" value="1"/>
</dbReference>
<dbReference type="InterPro" id="IPR011055">
    <property type="entry name" value="Dup_hybrid_motif"/>
</dbReference>
<dbReference type="InterPro" id="IPR050570">
    <property type="entry name" value="Cell_wall_metabolism_enzyme"/>
</dbReference>
<dbReference type="EMBL" id="LOZE01000118">
    <property type="protein sequence ID" value="KVM24137.1"/>
    <property type="molecule type" value="Genomic_DNA"/>
</dbReference>
<keyword evidence="1 4" id="KW-0929">Antimicrobial</keyword>
<dbReference type="SUPFAM" id="SSF53955">
    <property type="entry name" value="Lysozyme-like"/>
    <property type="match status" value="1"/>
</dbReference>
<dbReference type="GO" id="GO:0003796">
    <property type="term" value="F:lysozyme activity"/>
    <property type="evidence" value="ECO:0007669"/>
    <property type="project" value="UniProtKB-EC"/>
</dbReference>
<dbReference type="InterPro" id="IPR033907">
    <property type="entry name" value="Endolysin_autolysin"/>
</dbReference>
<dbReference type="Gene3D" id="2.70.70.10">
    <property type="entry name" value="Glucose Permease (Domain IIA)"/>
    <property type="match status" value="1"/>
</dbReference>
<dbReference type="CDD" id="cd00118">
    <property type="entry name" value="LysM"/>
    <property type="match status" value="1"/>
</dbReference>
<dbReference type="Proteomes" id="UP000057910">
    <property type="component" value="Unassembled WGS sequence"/>
</dbReference>
<evidence type="ECO:0000256" key="5">
    <source>
        <dbReference type="SAM" id="MobiDB-lite"/>
    </source>
</evidence>
<gene>
    <name evidence="7" type="ORF">WJ53_16865</name>
    <name evidence="8" type="ORF">WJ68_33825</name>
    <name evidence="9" type="ORF">WL29_36575</name>
</gene>
<name>A0A104HBZ5_9BURK</name>
<dbReference type="Proteomes" id="UP000060630">
    <property type="component" value="Unassembled WGS sequence"/>
</dbReference>
<feature type="compositionally biased region" description="Polar residues" evidence="5">
    <location>
        <begin position="185"/>
        <end position="200"/>
    </location>
</feature>
<comment type="caution">
    <text evidence="9">The sequence shown here is derived from an EMBL/GenBank/DDBJ whole genome shotgun (WGS) entry which is preliminary data.</text>
</comment>
<evidence type="ECO:0000256" key="4">
    <source>
        <dbReference type="RuleBase" id="RU003788"/>
    </source>
</evidence>
<evidence type="ECO:0000313" key="7">
    <source>
        <dbReference type="EMBL" id="KVM24137.1"/>
    </source>
</evidence>
<dbReference type="GO" id="GO:0016998">
    <property type="term" value="P:cell wall macromolecule catabolic process"/>
    <property type="evidence" value="ECO:0007669"/>
    <property type="project" value="InterPro"/>
</dbReference>
<dbReference type="SUPFAM" id="SSF54106">
    <property type="entry name" value="LysM domain"/>
    <property type="match status" value="1"/>
</dbReference>
<keyword evidence="3" id="KW-1035">Host cytoplasm</keyword>
<organism evidence="9 11">
    <name type="scientific">Burkholderia ubonensis</name>
    <dbReference type="NCBI Taxonomy" id="101571"/>
    <lineage>
        <taxon>Bacteria</taxon>
        <taxon>Pseudomonadati</taxon>
        <taxon>Pseudomonadota</taxon>
        <taxon>Betaproteobacteria</taxon>
        <taxon>Burkholderiales</taxon>
        <taxon>Burkholderiaceae</taxon>
        <taxon>Burkholderia</taxon>
        <taxon>Burkholderia cepacia complex</taxon>
    </lineage>
</organism>
<dbReference type="InterPro" id="IPR023346">
    <property type="entry name" value="Lysozyme-like_dom_sf"/>
</dbReference>
<reference evidence="10 11" key="1">
    <citation type="submission" date="2015-11" db="EMBL/GenBank/DDBJ databases">
        <title>Expanding the genomic diversity of Burkholderia species for the development of highly accurate diagnostics.</title>
        <authorList>
            <person name="Sahl J."/>
            <person name="Keim P."/>
            <person name="Wagner D."/>
        </authorList>
    </citation>
    <scope>NUCLEOTIDE SEQUENCE [LARGE SCALE GENOMIC DNA]</scope>
    <source>
        <strain evidence="8 10">MSMB1585WGS</strain>
        <strain evidence="7 12">MSMB2058</strain>
        <strain evidence="9 11">MSMB2087WGS</strain>
    </source>
</reference>
<comment type="similarity">
    <text evidence="4">Belongs to the glycosyl hydrolase 24 family.</text>
</comment>
<dbReference type="CDD" id="cd12797">
    <property type="entry name" value="M23_peptidase"/>
    <property type="match status" value="1"/>
</dbReference>
<dbReference type="AlphaFoldDB" id="A0A104HBZ5"/>
<dbReference type="GO" id="GO:0004222">
    <property type="term" value="F:metalloendopeptidase activity"/>
    <property type="evidence" value="ECO:0007669"/>
    <property type="project" value="TreeGrafter"/>
</dbReference>
<keyword evidence="4" id="KW-0326">Glycosidase</keyword>
<evidence type="ECO:0000313" key="11">
    <source>
        <dbReference type="Proteomes" id="UP000060630"/>
    </source>
</evidence>
<dbReference type="Pfam" id="PF00959">
    <property type="entry name" value="Phage_lysozyme"/>
    <property type="match status" value="1"/>
</dbReference>
<dbReference type="RefSeq" id="WP_059653725.1">
    <property type="nucleotide sequence ID" value="NZ_LOXJ01000018.1"/>
</dbReference>
<keyword evidence="2 4" id="KW-0081">Bacteriolytic enzyme</keyword>
<evidence type="ECO:0000256" key="3">
    <source>
        <dbReference type="ARBA" id="ARBA00023200"/>
    </source>
</evidence>
<comment type="catalytic activity">
    <reaction evidence="4">
        <text>Hydrolysis of (1-&gt;4)-beta-linkages between N-acetylmuramic acid and N-acetyl-D-glucosamine residues in a peptidoglycan and between N-acetyl-D-glucosamine residues in chitodextrins.</text>
        <dbReference type="EC" id="3.2.1.17"/>
    </reaction>
</comment>
<protein>
    <recommendedName>
        <fullName evidence="4">Lysozyme</fullName>
        <ecNumber evidence="4">3.2.1.17</ecNumber>
    </recommendedName>
</protein>
<proteinExistence type="inferred from homology"/>
<dbReference type="GO" id="GO:0042742">
    <property type="term" value="P:defense response to bacterium"/>
    <property type="evidence" value="ECO:0007669"/>
    <property type="project" value="UniProtKB-KW"/>
</dbReference>
<dbReference type="SMART" id="SM00257">
    <property type="entry name" value="LysM"/>
    <property type="match status" value="1"/>
</dbReference>
<dbReference type="EC" id="3.2.1.17" evidence="4"/>
<dbReference type="EMBL" id="LPAD01000007">
    <property type="protein sequence ID" value="KVN92602.1"/>
    <property type="molecule type" value="Genomic_DNA"/>
</dbReference>
<dbReference type="PROSITE" id="PS51782">
    <property type="entry name" value="LYSM"/>
    <property type="match status" value="1"/>
</dbReference>
<evidence type="ECO:0000256" key="1">
    <source>
        <dbReference type="ARBA" id="ARBA00022529"/>
    </source>
</evidence>
<dbReference type="GO" id="GO:0031640">
    <property type="term" value="P:killing of cells of another organism"/>
    <property type="evidence" value="ECO:0007669"/>
    <property type="project" value="UniProtKB-KW"/>
</dbReference>
<evidence type="ECO:0000256" key="2">
    <source>
        <dbReference type="ARBA" id="ARBA00022638"/>
    </source>
</evidence>
<keyword evidence="4" id="KW-0378">Hydrolase</keyword>
<accession>A0A104HBZ5</accession>
<sequence>MNAPNTNTDPLSAVTVYFKDHFGKPIQDLKIEIKGMEDRANQVYHAASTNAQGAVQFSVQAGTALSVHVKRWTSDTMKEVARLNASLSQICFNLTSPKTKHELPTKVDDTAKGDYWRGTYIVKSHDNLTTIAKKYHTSVDLLKRVNRLKSDLIVVGQKLKVPPAESRKSDEPTPKKPSPPGSPPQNDHPNNDSGAPTSVPRQGAAPIIFPIQIRPLNDDGGIYGTPSADYTWTKPLHGGGHDQARFGANRAGGRKHAGRDLYVGDYTPIVAIAPGVVIKCELFYCQTWQISIHHKTSDGREFIALYGEVDPTSAKVKVGDTVSQGQVLANSGVLLKANGTPLHVVGSKNVSMLHFEAYSGALGFDPHAKLNGSSLAAPFQRRADLIDSLAILQEGYKATFLDAPPLKPAGQRIPIAQLKISDQGKAFIKGWEGVHYDAAKANTYYYDDSKGYCTVGWGHLIAESSCAANGYIAMSSKITVAEAQTLFDGDVVAIEARVKKAINVPLYQHEYDALVSLAFNMGSLKKAPSLCRKLNCCDYTGAPVEFLDIENKTRREREHDMFCLATYNSNH</sequence>
<dbReference type="Pfam" id="PF01551">
    <property type="entry name" value="Peptidase_M23"/>
    <property type="match status" value="1"/>
</dbReference>
<dbReference type="Pfam" id="PF01476">
    <property type="entry name" value="LysM"/>
    <property type="match status" value="1"/>
</dbReference>
<dbReference type="InterPro" id="IPR002196">
    <property type="entry name" value="Glyco_hydro_24"/>
</dbReference>
<feature type="region of interest" description="Disordered" evidence="5">
    <location>
        <begin position="159"/>
        <end position="201"/>
    </location>
</feature>
<dbReference type="InterPro" id="IPR036779">
    <property type="entry name" value="LysM_dom_sf"/>
</dbReference>
<dbReference type="InterPro" id="IPR018392">
    <property type="entry name" value="LysM"/>
</dbReference>
<dbReference type="CDD" id="cd00737">
    <property type="entry name" value="lyz_endolysin_autolysin"/>
    <property type="match status" value="1"/>
</dbReference>
<feature type="compositionally biased region" description="Basic and acidic residues" evidence="5">
    <location>
        <begin position="165"/>
        <end position="174"/>
    </location>
</feature>
<feature type="domain" description="LysM" evidence="6">
    <location>
        <begin position="118"/>
        <end position="161"/>
    </location>
</feature>